<sequence length="151" mass="16787">MSMSAVSHDTEEKKCVEEELTPKKFPTATPSEVKSNPRAENPIARACASDRDSMPSLESVVSGRDTEGDPIAVERYLTLEEIEEKQRVISEWAYSVTNEDNLLVAKQALFREAGLPLPLHITHTYWSVPPDDWLALCTVVTSRTASPKLSD</sequence>
<keyword evidence="3" id="KW-1185">Reference proteome</keyword>
<comment type="caution">
    <text evidence="2">The sequence shown here is derived from an EMBL/GenBank/DDBJ whole genome shotgun (WGS) entry which is preliminary data.</text>
</comment>
<proteinExistence type="predicted"/>
<evidence type="ECO:0000256" key="1">
    <source>
        <dbReference type="SAM" id="MobiDB-lite"/>
    </source>
</evidence>
<protein>
    <submittedName>
        <fullName evidence="2">Uncharacterized protein</fullName>
    </submittedName>
</protein>
<accession>A0AAD6WS25</accession>
<gene>
    <name evidence="2" type="ORF">C8F04DRAFT_1191926</name>
</gene>
<dbReference type="AlphaFoldDB" id="A0AAD6WS25"/>
<evidence type="ECO:0000313" key="3">
    <source>
        <dbReference type="Proteomes" id="UP001218188"/>
    </source>
</evidence>
<feature type="region of interest" description="Disordered" evidence="1">
    <location>
        <begin position="1"/>
        <end position="41"/>
    </location>
</feature>
<organism evidence="2 3">
    <name type="scientific">Mycena alexandri</name>
    <dbReference type="NCBI Taxonomy" id="1745969"/>
    <lineage>
        <taxon>Eukaryota</taxon>
        <taxon>Fungi</taxon>
        <taxon>Dikarya</taxon>
        <taxon>Basidiomycota</taxon>
        <taxon>Agaricomycotina</taxon>
        <taxon>Agaricomycetes</taxon>
        <taxon>Agaricomycetidae</taxon>
        <taxon>Agaricales</taxon>
        <taxon>Marasmiineae</taxon>
        <taxon>Mycenaceae</taxon>
        <taxon>Mycena</taxon>
    </lineage>
</organism>
<dbReference type="EMBL" id="JARJCM010000161">
    <property type="protein sequence ID" value="KAJ7025013.1"/>
    <property type="molecule type" value="Genomic_DNA"/>
</dbReference>
<feature type="compositionally biased region" description="Basic and acidic residues" evidence="1">
    <location>
        <begin position="8"/>
        <end position="22"/>
    </location>
</feature>
<name>A0AAD6WS25_9AGAR</name>
<dbReference type="Proteomes" id="UP001218188">
    <property type="component" value="Unassembled WGS sequence"/>
</dbReference>
<evidence type="ECO:0000313" key="2">
    <source>
        <dbReference type="EMBL" id="KAJ7025013.1"/>
    </source>
</evidence>
<reference evidence="2" key="1">
    <citation type="submission" date="2023-03" db="EMBL/GenBank/DDBJ databases">
        <title>Massive genome expansion in bonnet fungi (Mycena s.s.) driven by repeated elements and novel gene families across ecological guilds.</title>
        <authorList>
            <consortium name="Lawrence Berkeley National Laboratory"/>
            <person name="Harder C.B."/>
            <person name="Miyauchi S."/>
            <person name="Viragh M."/>
            <person name="Kuo A."/>
            <person name="Thoen E."/>
            <person name="Andreopoulos B."/>
            <person name="Lu D."/>
            <person name="Skrede I."/>
            <person name="Drula E."/>
            <person name="Henrissat B."/>
            <person name="Morin E."/>
            <person name="Kohler A."/>
            <person name="Barry K."/>
            <person name="LaButti K."/>
            <person name="Morin E."/>
            <person name="Salamov A."/>
            <person name="Lipzen A."/>
            <person name="Mereny Z."/>
            <person name="Hegedus B."/>
            <person name="Baldrian P."/>
            <person name="Stursova M."/>
            <person name="Weitz H."/>
            <person name="Taylor A."/>
            <person name="Grigoriev I.V."/>
            <person name="Nagy L.G."/>
            <person name="Martin F."/>
            <person name="Kauserud H."/>
        </authorList>
    </citation>
    <scope>NUCLEOTIDE SEQUENCE</scope>
    <source>
        <strain evidence="2">CBHHK200</strain>
    </source>
</reference>